<proteinExistence type="predicted"/>
<dbReference type="InterPro" id="IPR004761">
    <property type="entry name" value="Spore_GerAB"/>
</dbReference>
<feature type="transmembrane region" description="Helical" evidence="1">
    <location>
        <begin position="75"/>
        <end position="98"/>
    </location>
</feature>
<dbReference type="Pfam" id="PF03845">
    <property type="entry name" value="Spore_permease"/>
    <property type="match status" value="1"/>
</dbReference>
<gene>
    <name evidence="2" type="ORF">E5161_00770</name>
</gene>
<keyword evidence="3" id="KW-1185">Reference proteome</keyword>
<sequence>MSRYFYYLFVLNMFINTIFFVPRILLAKRYDGAISSILLAIVIGSLLAFLFTSAMNRLNGQGLPEMLEKSFPFAIRAPLLIYFGIMWCAAGSIILIAFSHITQRYLNPDMNPNILLLCYCGIGWWAATFRPMAILNAAEIIILVQLPFVLYIMMKTLLNREFDWDELRVLTDYIWRMPSWTSLAAATYGFTGYINFALYNRLYKNMKVKHRWLIPLLGTSVMFVSIFVPIGLLGVDAVADYLYTWISTADTTRIRFGFVERIVYLFLFIYIGFCLLFIAITWNIGSLLVLSCVKRDNVKIRKHNVSMKTVVCGLFAVVTLVLGMLSNDKRLLEFVTQWLSVRFVSEVFLVALVVWLSWRRKHA</sequence>
<reference evidence="2 3" key="1">
    <citation type="submission" date="2019-04" db="EMBL/GenBank/DDBJ databases">
        <title>Cohnella sp. nov., isolated from soil.</title>
        <authorList>
            <person name="Kim W."/>
        </authorList>
    </citation>
    <scope>NUCLEOTIDE SEQUENCE [LARGE SCALE GENOMIC DNA]</scope>
    <source>
        <strain evidence="2 3">CAU 1483</strain>
    </source>
</reference>
<protein>
    <recommendedName>
        <fullName evidence="4">Spore germination protein</fullName>
    </recommendedName>
</protein>
<dbReference type="EMBL" id="SUPK01000001">
    <property type="protein sequence ID" value="TJY43966.1"/>
    <property type="molecule type" value="Genomic_DNA"/>
</dbReference>
<dbReference type="OrthoDB" id="2930450at2"/>
<evidence type="ECO:0000256" key="1">
    <source>
        <dbReference type="SAM" id="Phobius"/>
    </source>
</evidence>
<feature type="transmembrane region" description="Helical" evidence="1">
    <location>
        <begin position="33"/>
        <end position="55"/>
    </location>
</feature>
<dbReference type="Proteomes" id="UP000309673">
    <property type="component" value="Unassembled WGS sequence"/>
</dbReference>
<keyword evidence="1" id="KW-0812">Transmembrane</keyword>
<accession>A0A4U0FG42</accession>
<dbReference type="RefSeq" id="WP_136775686.1">
    <property type="nucleotide sequence ID" value="NZ_SUPK01000001.1"/>
</dbReference>
<feature type="transmembrane region" description="Helical" evidence="1">
    <location>
        <begin position="305"/>
        <end position="326"/>
    </location>
</feature>
<keyword evidence="1" id="KW-1133">Transmembrane helix</keyword>
<comment type="caution">
    <text evidence="2">The sequence shown here is derived from an EMBL/GenBank/DDBJ whole genome shotgun (WGS) entry which is preliminary data.</text>
</comment>
<feature type="transmembrane region" description="Helical" evidence="1">
    <location>
        <begin position="338"/>
        <end position="358"/>
    </location>
</feature>
<feature type="transmembrane region" description="Helical" evidence="1">
    <location>
        <begin position="6"/>
        <end position="26"/>
    </location>
</feature>
<keyword evidence="1" id="KW-0472">Membrane</keyword>
<name>A0A4U0FG42_9BACL</name>
<feature type="transmembrane region" description="Helical" evidence="1">
    <location>
        <begin position="212"/>
        <end position="235"/>
    </location>
</feature>
<dbReference type="GO" id="GO:0009847">
    <property type="term" value="P:spore germination"/>
    <property type="evidence" value="ECO:0007669"/>
    <property type="project" value="InterPro"/>
</dbReference>
<feature type="transmembrane region" description="Helical" evidence="1">
    <location>
        <begin position="262"/>
        <end position="293"/>
    </location>
</feature>
<evidence type="ECO:0008006" key="4">
    <source>
        <dbReference type="Google" id="ProtNLM"/>
    </source>
</evidence>
<organism evidence="2 3">
    <name type="scientific">Cohnella pontilimi</name>
    <dbReference type="NCBI Taxonomy" id="2564100"/>
    <lineage>
        <taxon>Bacteria</taxon>
        <taxon>Bacillati</taxon>
        <taxon>Bacillota</taxon>
        <taxon>Bacilli</taxon>
        <taxon>Bacillales</taxon>
        <taxon>Paenibacillaceae</taxon>
        <taxon>Cohnella</taxon>
    </lineage>
</organism>
<dbReference type="GO" id="GO:0016020">
    <property type="term" value="C:membrane"/>
    <property type="evidence" value="ECO:0007669"/>
    <property type="project" value="InterPro"/>
</dbReference>
<dbReference type="AlphaFoldDB" id="A0A4U0FG42"/>
<evidence type="ECO:0000313" key="3">
    <source>
        <dbReference type="Proteomes" id="UP000309673"/>
    </source>
</evidence>
<feature type="transmembrane region" description="Helical" evidence="1">
    <location>
        <begin position="133"/>
        <end position="153"/>
    </location>
</feature>
<evidence type="ECO:0000313" key="2">
    <source>
        <dbReference type="EMBL" id="TJY43966.1"/>
    </source>
</evidence>